<dbReference type="PROSITE" id="PS50162">
    <property type="entry name" value="RECA_2"/>
    <property type="match status" value="1"/>
</dbReference>
<dbReference type="NCBIfam" id="TIGR02237">
    <property type="entry name" value="recomb_radB"/>
    <property type="match status" value="1"/>
</dbReference>
<evidence type="ECO:0000313" key="14">
    <source>
        <dbReference type="Proteomes" id="UP000522365"/>
    </source>
</evidence>
<evidence type="ECO:0000256" key="3">
    <source>
        <dbReference type="ARBA" id="ARBA00022741"/>
    </source>
</evidence>
<evidence type="ECO:0000313" key="16">
    <source>
        <dbReference type="Proteomes" id="UP000563838"/>
    </source>
</evidence>
<evidence type="ECO:0000256" key="7">
    <source>
        <dbReference type="ARBA" id="ARBA00023172"/>
    </source>
</evidence>
<dbReference type="Pfam" id="PF08423">
    <property type="entry name" value="Rad51"/>
    <property type="match status" value="1"/>
</dbReference>
<keyword evidence="5 9" id="KW-0067">ATP-binding</keyword>
<dbReference type="PANTHER" id="PTHR22942:SF47">
    <property type="entry name" value="DNA REPAIR AND RECOMBINATION PROTEIN RADB"/>
    <property type="match status" value="1"/>
</dbReference>
<comment type="function">
    <text evidence="8 9">Involved in DNA repair and in homologous recombination. May regulate the cleavage reactions of the branch-structured DNA. Has a very weak ATPase activity that is not stimulated by DNA. Binds DNA but does not promote DNA strands exchange.</text>
</comment>
<accession>A0A7J9NLJ0</accession>
<dbReference type="Proteomes" id="UP000522365">
    <property type="component" value="Unassembled WGS sequence"/>
</dbReference>
<evidence type="ECO:0000313" key="15">
    <source>
        <dbReference type="Proteomes" id="UP000536195"/>
    </source>
</evidence>
<dbReference type="RefSeq" id="WP_181489132.1">
    <property type="nucleotide sequence ID" value="NZ_JACDUI010000003.1"/>
</dbReference>
<dbReference type="Proteomes" id="UP000563838">
    <property type="component" value="Unassembled WGS sequence"/>
</dbReference>
<keyword evidence="7 9" id="KW-0233">DNA recombination</keyword>
<dbReference type="Gene3D" id="3.40.50.300">
    <property type="entry name" value="P-loop containing nucleotide triphosphate hydrolases"/>
    <property type="match status" value="1"/>
</dbReference>
<proteinExistence type="inferred from homology"/>
<dbReference type="Proteomes" id="UP000536195">
    <property type="component" value="Unassembled WGS sequence"/>
</dbReference>
<keyword evidence="3 9" id="KW-0547">Nucleotide-binding</keyword>
<dbReference type="EMBL" id="JACDUK010000003">
    <property type="protein sequence ID" value="MBA2853694.1"/>
    <property type="molecule type" value="Genomic_DNA"/>
</dbReference>
<comment type="caution">
    <text evidence="11">The sequence shown here is derived from an EMBL/GenBank/DDBJ whole genome shotgun (WGS) entry which is preliminary data.</text>
</comment>
<dbReference type="SUPFAM" id="SSF52540">
    <property type="entry name" value="P-loop containing nucleoside triphosphate hydrolases"/>
    <property type="match status" value="1"/>
</dbReference>
<dbReference type="InterPro" id="IPR003593">
    <property type="entry name" value="AAA+_ATPase"/>
</dbReference>
<dbReference type="GO" id="GO:0006310">
    <property type="term" value="P:DNA recombination"/>
    <property type="evidence" value="ECO:0007669"/>
    <property type="project" value="UniProtKB-UniRule"/>
</dbReference>
<dbReference type="AlphaFoldDB" id="A0A7J9NLJ0"/>
<evidence type="ECO:0000256" key="5">
    <source>
        <dbReference type="ARBA" id="ARBA00022840"/>
    </source>
</evidence>
<keyword evidence="6 9" id="KW-0238">DNA-binding</keyword>
<evidence type="ECO:0000256" key="1">
    <source>
        <dbReference type="ARBA" id="ARBA00006876"/>
    </source>
</evidence>
<evidence type="ECO:0000256" key="4">
    <source>
        <dbReference type="ARBA" id="ARBA00022763"/>
    </source>
</evidence>
<dbReference type="HAMAP" id="MF_00350">
    <property type="entry name" value="RadB"/>
    <property type="match status" value="1"/>
</dbReference>
<evidence type="ECO:0000256" key="6">
    <source>
        <dbReference type="ARBA" id="ARBA00023125"/>
    </source>
</evidence>
<dbReference type="InterPro" id="IPR027417">
    <property type="entry name" value="P-loop_NTPase"/>
</dbReference>
<evidence type="ECO:0000313" key="11">
    <source>
        <dbReference type="EMBL" id="MBA2841139.1"/>
    </source>
</evidence>
<organism evidence="11 16">
    <name type="scientific">Methanococcus maripaludis</name>
    <name type="common">Methanococcus deltae</name>
    <dbReference type="NCBI Taxonomy" id="39152"/>
    <lineage>
        <taxon>Archaea</taxon>
        <taxon>Methanobacteriati</taxon>
        <taxon>Methanobacteriota</taxon>
        <taxon>Methanomada group</taxon>
        <taxon>Methanococci</taxon>
        <taxon>Methanococcales</taxon>
        <taxon>Methanococcaceae</taxon>
        <taxon>Methanococcus</taxon>
    </lineage>
</organism>
<keyword evidence="4 9" id="KW-0227">DNA damage</keyword>
<evidence type="ECO:0000313" key="12">
    <source>
        <dbReference type="EMBL" id="MBA2853694.1"/>
    </source>
</evidence>
<dbReference type="InterPro" id="IPR011939">
    <property type="entry name" value="DNA_repair_and_recomb_RadB"/>
</dbReference>
<name>A0A7J9NLJ0_METMI</name>
<evidence type="ECO:0000313" key="13">
    <source>
        <dbReference type="EMBL" id="MBB6402237.1"/>
    </source>
</evidence>
<dbReference type="EMBL" id="JACHEC010000003">
    <property type="protein sequence ID" value="MBB6402237.1"/>
    <property type="molecule type" value="Genomic_DNA"/>
</dbReference>
<sequence length="216" mass="24441">MLEELLNGNIEKKTITQIYGPPGVGKTNICIISMLNAIENGKNVVYIDTEGSLSIERIKQLSGKDCDELLKNIIIYEPSSFEEQSEALEKIFLLENVGLIIIDGIVSLYRLELCDKINENTKLNRMLGKQISNLLKVSRQKNSGILITNQVKDSINGIEPAGGRLLEYWSKSIIKIEKSESIRKLTLEKHRHAKEGENLRFKILQNGLEIINKSYQ</sequence>
<feature type="domain" description="RecA family profile 1" evidence="10">
    <location>
        <begin position="1"/>
        <end position="151"/>
    </location>
</feature>
<comment type="similarity">
    <text evidence="1 9">Belongs to the eukaryotic RecA-like protein family. RadB subfamily.</text>
</comment>
<dbReference type="GO" id="GO:0140664">
    <property type="term" value="F:ATP-dependent DNA damage sensor activity"/>
    <property type="evidence" value="ECO:0007669"/>
    <property type="project" value="InterPro"/>
</dbReference>
<protein>
    <recommendedName>
        <fullName evidence="2 9">DNA repair and recombination protein RadB</fullName>
    </recommendedName>
</protein>
<evidence type="ECO:0000256" key="9">
    <source>
        <dbReference type="HAMAP-Rule" id="MF_00350"/>
    </source>
</evidence>
<dbReference type="InterPro" id="IPR013632">
    <property type="entry name" value="Rad51_C"/>
</dbReference>
<dbReference type="InterPro" id="IPR020588">
    <property type="entry name" value="RecA_ATP-bd"/>
</dbReference>
<reference evidence="14 16" key="1">
    <citation type="submission" date="2020-07" db="EMBL/GenBank/DDBJ databases">
        <title>Genomic Encyclopedia of Type Strains, Phase IV (KMG-V): Genome sequencing to study the core and pangenomes of soil and plant-associated prokaryotes.</title>
        <authorList>
            <person name="Whitman W."/>
        </authorList>
    </citation>
    <scope>NUCLEOTIDE SEQUENCE [LARGE SCALE GENOMIC DNA]</scope>
    <source>
        <strain evidence="11 16">A4</strain>
        <strain evidence="13 15">C11</strain>
        <strain evidence="12 14">S1</strain>
    </source>
</reference>
<dbReference type="EMBL" id="JACDUI010000003">
    <property type="protein sequence ID" value="MBA2841139.1"/>
    <property type="molecule type" value="Genomic_DNA"/>
</dbReference>
<dbReference type="GO" id="GO:0005524">
    <property type="term" value="F:ATP binding"/>
    <property type="evidence" value="ECO:0007669"/>
    <property type="project" value="UniProtKB-UniRule"/>
</dbReference>
<dbReference type="GO" id="GO:0006281">
    <property type="term" value="P:DNA repair"/>
    <property type="evidence" value="ECO:0007669"/>
    <property type="project" value="UniProtKB-UniRule"/>
</dbReference>
<gene>
    <name evidence="9" type="primary">radB</name>
    <name evidence="11" type="ORF">HNP87_001688</name>
    <name evidence="12" type="ORF">HNP89_001670</name>
    <name evidence="13" type="ORF">HNP92_001559</name>
</gene>
<evidence type="ECO:0000256" key="8">
    <source>
        <dbReference type="ARBA" id="ARBA00024641"/>
    </source>
</evidence>
<dbReference type="GO" id="GO:0003684">
    <property type="term" value="F:damaged DNA binding"/>
    <property type="evidence" value="ECO:0007669"/>
    <property type="project" value="UniProtKB-UniRule"/>
</dbReference>
<evidence type="ECO:0000256" key="2">
    <source>
        <dbReference type="ARBA" id="ARBA00018143"/>
    </source>
</evidence>
<dbReference type="PIRSF" id="PIRSF003336">
    <property type="entry name" value="RadB"/>
    <property type="match status" value="1"/>
</dbReference>
<dbReference type="PANTHER" id="PTHR22942">
    <property type="entry name" value="RECA/RAD51/RADA DNA STRAND-PAIRING FAMILY MEMBER"/>
    <property type="match status" value="1"/>
</dbReference>
<dbReference type="SMART" id="SM00382">
    <property type="entry name" value="AAA"/>
    <property type="match status" value="1"/>
</dbReference>
<evidence type="ECO:0000259" key="10">
    <source>
        <dbReference type="PROSITE" id="PS50162"/>
    </source>
</evidence>